<evidence type="ECO:0000256" key="4">
    <source>
        <dbReference type="ARBA" id="ARBA00023136"/>
    </source>
</evidence>
<dbReference type="AlphaFoldDB" id="A0A4U5MV32"/>
<feature type="transmembrane region" description="Helical" evidence="5">
    <location>
        <begin position="17"/>
        <end position="40"/>
    </location>
</feature>
<dbReference type="PANTHER" id="PTHR11662">
    <property type="entry name" value="SOLUTE CARRIER FAMILY 17"/>
    <property type="match status" value="1"/>
</dbReference>
<keyword evidence="7" id="KW-1185">Reference proteome</keyword>
<comment type="caution">
    <text evidence="6">The sequence shown here is derived from an EMBL/GenBank/DDBJ whole genome shotgun (WGS) entry which is preliminary data.</text>
</comment>
<evidence type="ECO:0000256" key="1">
    <source>
        <dbReference type="ARBA" id="ARBA00004141"/>
    </source>
</evidence>
<name>A0A4U5MV32_STECR</name>
<dbReference type="OrthoDB" id="2985014at2759"/>
<dbReference type="EMBL" id="AZBU02000006">
    <property type="protein sequence ID" value="TKR73383.1"/>
    <property type="molecule type" value="Genomic_DNA"/>
</dbReference>
<dbReference type="GO" id="GO:0006820">
    <property type="term" value="P:monoatomic anion transport"/>
    <property type="evidence" value="ECO:0007669"/>
    <property type="project" value="TreeGrafter"/>
</dbReference>
<gene>
    <name evidence="6" type="ORF">L596_020697</name>
</gene>
<evidence type="ECO:0000313" key="7">
    <source>
        <dbReference type="Proteomes" id="UP000298663"/>
    </source>
</evidence>
<dbReference type="PANTHER" id="PTHR11662:SF405">
    <property type="entry name" value="PROTEIN CBG12249"/>
    <property type="match status" value="1"/>
</dbReference>
<protein>
    <submittedName>
        <fullName evidence="6">Uncharacterized protein</fullName>
    </submittedName>
</protein>
<comment type="subcellular location">
    <subcellularLocation>
        <location evidence="1">Membrane</location>
        <topology evidence="1">Multi-pass membrane protein</topology>
    </subcellularLocation>
</comment>
<organism evidence="6 7">
    <name type="scientific">Steinernema carpocapsae</name>
    <name type="common">Entomopathogenic nematode</name>
    <dbReference type="NCBI Taxonomy" id="34508"/>
    <lineage>
        <taxon>Eukaryota</taxon>
        <taxon>Metazoa</taxon>
        <taxon>Ecdysozoa</taxon>
        <taxon>Nematoda</taxon>
        <taxon>Chromadorea</taxon>
        <taxon>Rhabditida</taxon>
        <taxon>Tylenchina</taxon>
        <taxon>Panagrolaimomorpha</taxon>
        <taxon>Strongyloidoidea</taxon>
        <taxon>Steinernematidae</taxon>
        <taxon>Steinernema</taxon>
    </lineage>
</organism>
<dbReference type="InterPro" id="IPR050382">
    <property type="entry name" value="MFS_Na/Anion_cotransporter"/>
</dbReference>
<accession>A0A4U5MV32</accession>
<keyword evidence="2 5" id="KW-0812">Transmembrane</keyword>
<sequence length="124" mass="14541">MTPILCSSKEVGGWTSVYYLCGGLGIVWVLFWSIFASNYADNNRWISQKEQDYILDVVNLKKRKEQVSCDKCLITVIPDYIYTGRFLHCPDRTTAQIRFNTNILKAFYANQKRLKNIFCHFVHF</sequence>
<evidence type="ECO:0000313" key="6">
    <source>
        <dbReference type="EMBL" id="TKR73383.1"/>
    </source>
</evidence>
<reference evidence="6 7" key="2">
    <citation type="journal article" date="2019" name="G3 (Bethesda)">
        <title>Hybrid Assembly of the Genome of the Entomopathogenic Nematode Steinernema carpocapsae Identifies the X-Chromosome.</title>
        <authorList>
            <person name="Serra L."/>
            <person name="Macchietto M."/>
            <person name="Macias-Munoz A."/>
            <person name="McGill C.J."/>
            <person name="Rodriguez I.M."/>
            <person name="Rodriguez B."/>
            <person name="Murad R."/>
            <person name="Mortazavi A."/>
        </authorList>
    </citation>
    <scope>NUCLEOTIDE SEQUENCE [LARGE SCALE GENOMIC DNA]</scope>
    <source>
        <strain evidence="6 7">ALL</strain>
    </source>
</reference>
<dbReference type="GO" id="GO:0016020">
    <property type="term" value="C:membrane"/>
    <property type="evidence" value="ECO:0007669"/>
    <property type="project" value="UniProtKB-SubCell"/>
</dbReference>
<dbReference type="Proteomes" id="UP000298663">
    <property type="component" value="Unassembled WGS sequence"/>
</dbReference>
<evidence type="ECO:0000256" key="2">
    <source>
        <dbReference type="ARBA" id="ARBA00022692"/>
    </source>
</evidence>
<keyword evidence="4 5" id="KW-0472">Membrane</keyword>
<keyword evidence="3 5" id="KW-1133">Transmembrane helix</keyword>
<evidence type="ECO:0000256" key="3">
    <source>
        <dbReference type="ARBA" id="ARBA00022989"/>
    </source>
</evidence>
<proteinExistence type="predicted"/>
<reference evidence="6 7" key="1">
    <citation type="journal article" date="2015" name="Genome Biol.">
        <title>Comparative genomics of Steinernema reveals deeply conserved gene regulatory networks.</title>
        <authorList>
            <person name="Dillman A.R."/>
            <person name="Macchietto M."/>
            <person name="Porter C.F."/>
            <person name="Rogers A."/>
            <person name="Williams B."/>
            <person name="Antoshechkin I."/>
            <person name="Lee M.M."/>
            <person name="Goodwin Z."/>
            <person name="Lu X."/>
            <person name="Lewis E.E."/>
            <person name="Goodrich-Blair H."/>
            <person name="Stock S.P."/>
            <person name="Adams B.J."/>
            <person name="Sternberg P.W."/>
            <person name="Mortazavi A."/>
        </authorList>
    </citation>
    <scope>NUCLEOTIDE SEQUENCE [LARGE SCALE GENOMIC DNA]</scope>
    <source>
        <strain evidence="6 7">ALL</strain>
    </source>
</reference>
<evidence type="ECO:0000256" key="5">
    <source>
        <dbReference type="SAM" id="Phobius"/>
    </source>
</evidence>
<dbReference type="GO" id="GO:0022857">
    <property type="term" value="F:transmembrane transporter activity"/>
    <property type="evidence" value="ECO:0007669"/>
    <property type="project" value="TreeGrafter"/>
</dbReference>